<proteinExistence type="predicted"/>
<keyword evidence="4" id="KW-1003">Cell membrane</keyword>
<dbReference type="InterPro" id="IPR004358">
    <property type="entry name" value="Sig_transdc_His_kin-like_C"/>
</dbReference>
<evidence type="ECO:0000256" key="6">
    <source>
        <dbReference type="ARBA" id="ARBA00022679"/>
    </source>
</evidence>
<evidence type="ECO:0000256" key="4">
    <source>
        <dbReference type="ARBA" id="ARBA00022475"/>
    </source>
</evidence>
<organism evidence="13 14">
    <name type="scientific">Rheinheimera baltica</name>
    <dbReference type="NCBI Taxonomy" id="67576"/>
    <lineage>
        <taxon>Bacteria</taxon>
        <taxon>Pseudomonadati</taxon>
        <taxon>Pseudomonadota</taxon>
        <taxon>Gammaproteobacteria</taxon>
        <taxon>Chromatiales</taxon>
        <taxon>Chromatiaceae</taxon>
        <taxon>Rheinheimera</taxon>
    </lineage>
</organism>
<feature type="domain" description="HAMP" evidence="12">
    <location>
        <begin position="155"/>
        <end position="207"/>
    </location>
</feature>
<name>A0ABT9HVC5_9GAMM</name>
<keyword evidence="6" id="KW-0808">Transferase</keyword>
<dbReference type="SUPFAM" id="SSF47384">
    <property type="entry name" value="Homodimeric domain of signal transducing histidine kinase"/>
    <property type="match status" value="1"/>
</dbReference>
<dbReference type="Pfam" id="PF00512">
    <property type="entry name" value="HisKA"/>
    <property type="match status" value="1"/>
</dbReference>
<feature type="signal peptide" evidence="10">
    <location>
        <begin position="1"/>
        <end position="30"/>
    </location>
</feature>
<dbReference type="SMART" id="SM00388">
    <property type="entry name" value="HisKA"/>
    <property type="match status" value="1"/>
</dbReference>
<gene>
    <name evidence="13" type="ORF">ORJ04_03695</name>
</gene>
<keyword evidence="14" id="KW-1185">Reference proteome</keyword>
<evidence type="ECO:0000256" key="10">
    <source>
        <dbReference type="SAM" id="SignalP"/>
    </source>
</evidence>
<dbReference type="EC" id="2.7.13.3" evidence="3"/>
<evidence type="ECO:0000256" key="7">
    <source>
        <dbReference type="ARBA" id="ARBA00022741"/>
    </source>
</evidence>
<dbReference type="Proteomes" id="UP001231109">
    <property type="component" value="Unassembled WGS sequence"/>
</dbReference>
<dbReference type="SMART" id="SM00304">
    <property type="entry name" value="HAMP"/>
    <property type="match status" value="1"/>
</dbReference>
<dbReference type="PRINTS" id="PR00344">
    <property type="entry name" value="BCTRLSENSOR"/>
</dbReference>
<dbReference type="PANTHER" id="PTHR44936">
    <property type="entry name" value="SENSOR PROTEIN CREC"/>
    <property type="match status" value="1"/>
</dbReference>
<dbReference type="CDD" id="cd00082">
    <property type="entry name" value="HisKA"/>
    <property type="match status" value="1"/>
</dbReference>
<dbReference type="PROSITE" id="PS50885">
    <property type="entry name" value="HAMP"/>
    <property type="match status" value="1"/>
</dbReference>
<evidence type="ECO:0000313" key="13">
    <source>
        <dbReference type="EMBL" id="MDP5135051.1"/>
    </source>
</evidence>
<keyword evidence="7" id="KW-0547">Nucleotide-binding</keyword>
<dbReference type="InterPro" id="IPR003661">
    <property type="entry name" value="HisK_dim/P_dom"/>
</dbReference>
<dbReference type="InterPro" id="IPR003594">
    <property type="entry name" value="HATPase_dom"/>
</dbReference>
<evidence type="ECO:0000256" key="3">
    <source>
        <dbReference type="ARBA" id="ARBA00012438"/>
    </source>
</evidence>
<keyword evidence="4" id="KW-0472">Membrane</keyword>
<dbReference type="Pfam" id="PF02518">
    <property type="entry name" value="HATPase_c"/>
    <property type="match status" value="1"/>
</dbReference>
<dbReference type="InterPro" id="IPR003660">
    <property type="entry name" value="HAMP_dom"/>
</dbReference>
<evidence type="ECO:0000259" key="12">
    <source>
        <dbReference type="PROSITE" id="PS50885"/>
    </source>
</evidence>
<dbReference type="Gene3D" id="3.30.565.10">
    <property type="entry name" value="Histidine kinase-like ATPase, C-terminal domain"/>
    <property type="match status" value="1"/>
</dbReference>
<dbReference type="CDD" id="cd06225">
    <property type="entry name" value="HAMP"/>
    <property type="match status" value="1"/>
</dbReference>
<sequence length="441" mass="49455">MLKLSLSLMLSAVCALFVLGAMLDSLAGQAEPHATADEKLLPVLLAQLAEEANQSVAADLPSFAAEQSLRWQLQVSFEPLAHLALPEELKYQLYRPQGLSLAASEHRYLLKALTAHPQWLLKVQLPAEPEPLPGDLWLTLLFYAGICLLMLFWLTPLTRQLWLLSQATKRFGQGDLKTRLSPSPWSYIPALEHSFNQMADQITQLLADNQLLASSLSHDLRTPLACFRFGLDAAQECEHPQQKDHYLQRLEQDLDRMEAMVNAFLEYAGLSRQQQKLRFSAVELLSCCAQVASQCQLLLQQQHKAHPKRPLIQLTLQLPEQEIWLSHANAHWLQRALLNILHNASRYAERHIVLSIQEQSHEIWLNISDDGPGIAEVDTLRIFQPFVRLDTDSATAETPQFGLGLAIVHRVASWHNGRVCVNKSAAGGACFSLQLPRVPLG</sequence>
<evidence type="ECO:0000259" key="11">
    <source>
        <dbReference type="PROSITE" id="PS50109"/>
    </source>
</evidence>
<feature type="domain" description="Histidine kinase" evidence="11">
    <location>
        <begin position="215"/>
        <end position="439"/>
    </location>
</feature>
<protein>
    <recommendedName>
        <fullName evidence="3">histidine kinase</fullName>
        <ecNumber evidence="3">2.7.13.3</ecNumber>
    </recommendedName>
</protein>
<dbReference type="SUPFAM" id="SSF55874">
    <property type="entry name" value="ATPase domain of HSP90 chaperone/DNA topoisomerase II/histidine kinase"/>
    <property type="match status" value="1"/>
</dbReference>
<feature type="chain" id="PRO_5046942588" description="histidine kinase" evidence="10">
    <location>
        <begin position="31"/>
        <end position="441"/>
    </location>
</feature>
<dbReference type="InterPro" id="IPR036890">
    <property type="entry name" value="HATPase_C_sf"/>
</dbReference>
<evidence type="ECO:0000256" key="5">
    <source>
        <dbReference type="ARBA" id="ARBA00022553"/>
    </source>
</evidence>
<accession>A0ABT9HVC5</accession>
<dbReference type="GO" id="GO:0005524">
    <property type="term" value="F:ATP binding"/>
    <property type="evidence" value="ECO:0007669"/>
    <property type="project" value="UniProtKB-KW"/>
</dbReference>
<comment type="catalytic activity">
    <reaction evidence="1">
        <text>ATP + protein L-histidine = ADP + protein N-phospho-L-histidine.</text>
        <dbReference type="EC" id="2.7.13.3"/>
    </reaction>
</comment>
<evidence type="ECO:0000256" key="1">
    <source>
        <dbReference type="ARBA" id="ARBA00000085"/>
    </source>
</evidence>
<dbReference type="InterPro" id="IPR050980">
    <property type="entry name" value="2C_sensor_his_kinase"/>
</dbReference>
<keyword evidence="5" id="KW-0597">Phosphoprotein</keyword>
<reference evidence="13 14" key="1">
    <citation type="submission" date="2022-11" db="EMBL/GenBank/DDBJ databases">
        <title>Viruses from the air-sea interface of a natural surface slick.</title>
        <authorList>
            <person name="Rahlff J."/>
            <person name="Holmfeldt K."/>
        </authorList>
    </citation>
    <scope>NUCLEOTIDE SEQUENCE [LARGE SCALE GENOMIC DNA]</scope>
    <source>
        <strain evidence="13 14">SMS4</strain>
    </source>
</reference>
<evidence type="ECO:0000313" key="14">
    <source>
        <dbReference type="Proteomes" id="UP001231109"/>
    </source>
</evidence>
<keyword evidence="10" id="KW-0732">Signal</keyword>
<dbReference type="InterPro" id="IPR036097">
    <property type="entry name" value="HisK_dim/P_sf"/>
</dbReference>
<dbReference type="InterPro" id="IPR005467">
    <property type="entry name" value="His_kinase_dom"/>
</dbReference>
<dbReference type="SMART" id="SM00387">
    <property type="entry name" value="HATPase_c"/>
    <property type="match status" value="1"/>
</dbReference>
<comment type="subcellular location">
    <subcellularLocation>
        <location evidence="2">Cell membrane</location>
        <topology evidence="2">Multi-pass membrane protein</topology>
    </subcellularLocation>
</comment>
<comment type="caution">
    <text evidence="13">The sequence shown here is derived from an EMBL/GenBank/DDBJ whole genome shotgun (WGS) entry which is preliminary data.</text>
</comment>
<dbReference type="PANTHER" id="PTHR44936:SF10">
    <property type="entry name" value="SENSOR PROTEIN RSTB"/>
    <property type="match status" value="1"/>
</dbReference>
<evidence type="ECO:0000256" key="2">
    <source>
        <dbReference type="ARBA" id="ARBA00004651"/>
    </source>
</evidence>
<dbReference type="RefSeq" id="WP_305973916.1">
    <property type="nucleotide sequence ID" value="NZ_JAPJDZ010000005.1"/>
</dbReference>
<keyword evidence="8" id="KW-0418">Kinase</keyword>
<evidence type="ECO:0000256" key="9">
    <source>
        <dbReference type="ARBA" id="ARBA00022840"/>
    </source>
</evidence>
<dbReference type="EMBL" id="JAPJDZ010000005">
    <property type="protein sequence ID" value="MDP5135051.1"/>
    <property type="molecule type" value="Genomic_DNA"/>
</dbReference>
<evidence type="ECO:0000256" key="8">
    <source>
        <dbReference type="ARBA" id="ARBA00022777"/>
    </source>
</evidence>
<keyword evidence="9 13" id="KW-0067">ATP-binding</keyword>
<dbReference type="Gene3D" id="1.10.287.130">
    <property type="match status" value="1"/>
</dbReference>
<dbReference type="PROSITE" id="PS50109">
    <property type="entry name" value="HIS_KIN"/>
    <property type="match status" value="1"/>
</dbReference>